<evidence type="ECO:0000313" key="4">
    <source>
        <dbReference type="Proteomes" id="UP000072904"/>
    </source>
</evidence>
<sequence>MKTYKYLNKCVPSLYLKNINNEGYSFLFLKKKRHFNNFIPRYKNSNNNLFECIEINDYNYNTIIKKEKSILLYAYADYSYVSLNFFNKLMDVFQEQDIIDQININKNKKLPFFKLNINNNNILVQNFHIKSIPLIQLRHKNKLVCEISGNELNNKNELKEILQRYHSYFTPLNYVYNINDFLLREDELLKEEASSEQLQNYKSKSIPNDINKETIPFEIENVSNEKNDANNNIILNDHNKMTYEGNTITKDDILNNMHIKYKCSSYVTFKKLEMLINQKIKNLDNIKLLLNEIFNNHISYISINEHYSKIATRAFLCLFENSNINDTPGNDIGNFLSIEKLIELKKNLENNNDLDSIRNDLKLINFNEPIMSLDNFKNLHLKKIKNIEELLSENIDKNKTNTLINDPNIIHKENHIVNNTNKIKKNKEIDNIKIIYLSRIYRILAIKYLDIKQHDNSMDCALESYKLTFPLKNIDTKKSKILIENLILYLGAYNSSVITFLSKLQFSFTDKIFKVVKFPHTRAIKGGRPMMKRGKSGKWLWLSQDWKPRWIKKKTKQILEEEWKCVPDKNVPFWN</sequence>
<protein>
    <recommendedName>
        <fullName evidence="5">Thioredoxin domain-containing protein</fullName>
    </recommendedName>
</protein>
<dbReference type="AlphaFoldDB" id="A0A077YCR5"/>
<proteinExistence type="predicted"/>
<evidence type="ECO:0000313" key="1">
    <source>
        <dbReference type="EMBL" id="CDU20541.1"/>
    </source>
</evidence>
<organism evidence="1 4">
    <name type="scientific">Plasmodium yoelii</name>
    <dbReference type="NCBI Taxonomy" id="5861"/>
    <lineage>
        <taxon>Eukaryota</taxon>
        <taxon>Sar</taxon>
        <taxon>Alveolata</taxon>
        <taxon>Apicomplexa</taxon>
        <taxon>Aconoidasida</taxon>
        <taxon>Haemosporida</taxon>
        <taxon>Plasmodiidae</taxon>
        <taxon>Plasmodium</taxon>
        <taxon>Plasmodium (Vinckeia)</taxon>
    </lineage>
</organism>
<dbReference type="GeneID" id="3806880"/>
<dbReference type="EMBL" id="LM993668">
    <property type="protein sequence ID" value="VTZ81502.1"/>
    <property type="molecule type" value="Genomic_DNA"/>
</dbReference>
<reference evidence="1" key="3">
    <citation type="submission" date="2014-05" db="EMBL/GenBank/DDBJ databases">
        <authorList>
            <person name="Aslett A.Martin."/>
            <person name="De Silva Nishadi"/>
        </authorList>
    </citation>
    <scope>NUCLEOTIDE SEQUENCE</scope>
    <source>
        <strain evidence="1">YM</strain>
    </source>
</reference>
<reference evidence="3 4" key="1">
    <citation type="journal article" date="2014" name="BMC Biol.">
        <title>A comprehensive evaluation of rodent malaria parasite genomes and gene expression.</title>
        <authorList>
            <person name="Otto T.D."/>
            <person name="Bohme U."/>
            <person name="Jackson A.P."/>
            <person name="Hunt M."/>
            <person name="Franke-Fayard B."/>
            <person name="Hoeijmakers W.A."/>
            <person name="Religa A.A."/>
            <person name="Robertson L."/>
            <person name="Sanders M."/>
            <person name="Ogun S.A."/>
            <person name="Cunningham D."/>
            <person name="Erhart A."/>
            <person name="Billker O."/>
            <person name="Khan S.M."/>
            <person name="Stunnenberg H.G."/>
            <person name="Langhorne J."/>
            <person name="Holder A.A."/>
            <person name="Waters A.P."/>
            <person name="Newbold C.I."/>
            <person name="Pain A."/>
            <person name="Berriman M."/>
            <person name="Janse C.J."/>
        </authorList>
    </citation>
    <scope>NUCLEOTIDE SEQUENCE [LARGE SCALE GENOMIC DNA]</scope>
    <source>
        <strain evidence="2 3">17X</strain>
        <strain evidence="1 4">YM</strain>
    </source>
</reference>
<dbReference type="InterPro" id="IPR036249">
    <property type="entry name" value="Thioredoxin-like_sf"/>
</dbReference>
<evidence type="ECO:0008006" key="5">
    <source>
        <dbReference type="Google" id="ProtNLM"/>
    </source>
</evidence>
<evidence type="ECO:0000313" key="3">
    <source>
        <dbReference type="Proteomes" id="UP000072874"/>
    </source>
</evidence>
<reference evidence="2" key="2">
    <citation type="submission" date="2014-05" db="EMBL/GenBank/DDBJ databases">
        <authorList>
            <person name="Aslett M.A."/>
            <person name="De Silva N."/>
        </authorList>
    </citation>
    <scope>NUCLEOTIDE SEQUENCE</scope>
    <source>
        <strain evidence="2">17X</strain>
    </source>
</reference>
<dbReference type="OMA" id="IKGGRPM"/>
<reference evidence="2" key="4">
    <citation type="submission" date="2019-05" db="EMBL/GenBank/DDBJ databases">
        <authorList>
            <consortium name="Pathogen Informatics"/>
        </authorList>
    </citation>
    <scope>NUCLEOTIDE SEQUENCE</scope>
    <source>
        <strain evidence="2">17X</strain>
    </source>
</reference>
<dbReference type="SUPFAM" id="SSF52833">
    <property type="entry name" value="Thioredoxin-like"/>
    <property type="match status" value="1"/>
</dbReference>
<dbReference type="OrthoDB" id="370030at2759"/>
<dbReference type="VEuPathDB" id="PlasmoDB:PY17X_1418800"/>
<dbReference type="RefSeq" id="XP_729581.2">
    <property type="nucleotide sequence ID" value="XM_724488.2"/>
</dbReference>
<dbReference type="Proteomes" id="UP000072874">
    <property type="component" value="Chromosome 14"/>
</dbReference>
<evidence type="ECO:0000313" key="2">
    <source>
        <dbReference type="EMBL" id="VTZ81502.1"/>
    </source>
</evidence>
<dbReference type="Proteomes" id="UP000072904">
    <property type="component" value="Chromosome 14"/>
</dbReference>
<dbReference type="Gene3D" id="3.40.30.10">
    <property type="entry name" value="Glutaredoxin"/>
    <property type="match status" value="1"/>
</dbReference>
<dbReference type="VEuPathDB" id="PlasmoDB:Py17XNL_001401037"/>
<dbReference type="EMBL" id="LK934642">
    <property type="protein sequence ID" value="CDU20541.1"/>
    <property type="molecule type" value="Genomic_DNA"/>
</dbReference>
<dbReference type="VEuPathDB" id="PlasmoDB:PYYM_1420600"/>
<name>A0A077YCR5_PLAYE</name>
<dbReference type="VEuPathDB" id="PlasmoDB:PY01779"/>
<accession>A0A077YCR5</accession>
<gene>
    <name evidence="2" type="ORF">PY17X_1418800</name>
    <name evidence="1" type="ORF">PYYM_1420600</name>
</gene>
<dbReference type="KEGG" id="pyo:PY17X_1418800"/>